<evidence type="ECO:0000256" key="5">
    <source>
        <dbReference type="ARBA" id="ARBA00022679"/>
    </source>
</evidence>
<evidence type="ECO:0000256" key="9">
    <source>
        <dbReference type="ARBA" id="ARBA00023012"/>
    </source>
</evidence>
<dbReference type="SMART" id="SM00387">
    <property type="entry name" value="HATPase_c"/>
    <property type="match status" value="1"/>
</dbReference>
<proteinExistence type="predicted"/>
<name>A0A4R2FB67_9GAMM</name>
<dbReference type="AlphaFoldDB" id="A0A4R2FB67"/>
<dbReference type="EMBL" id="SLWF01000017">
    <property type="protein sequence ID" value="TCN82820.1"/>
    <property type="molecule type" value="Genomic_DNA"/>
</dbReference>
<dbReference type="Gene3D" id="1.10.287.130">
    <property type="match status" value="1"/>
</dbReference>
<evidence type="ECO:0000259" key="12">
    <source>
        <dbReference type="PROSITE" id="PS50109"/>
    </source>
</evidence>
<dbReference type="Gene3D" id="3.30.565.10">
    <property type="entry name" value="Histidine kinase-like ATPase, C-terminal domain"/>
    <property type="match status" value="1"/>
</dbReference>
<dbReference type="InterPro" id="IPR004358">
    <property type="entry name" value="Sig_transdc_His_kin-like_C"/>
</dbReference>
<keyword evidence="10 11" id="KW-0472">Membrane</keyword>
<dbReference type="EC" id="2.7.13.3" evidence="3"/>
<dbReference type="InterPro" id="IPR003661">
    <property type="entry name" value="HisK_dim/P_dom"/>
</dbReference>
<organism evidence="14 15">
    <name type="scientific">Shewanella fodinae</name>
    <dbReference type="NCBI Taxonomy" id="552357"/>
    <lineage>
        <taxon>Bacteria</taxon>
        <taxon>Pseudomonadati</taxon>
        <taxon>Pseudomonadota</taxon>
        <taxon>Gammaproteobacteria</taxon>
        <taxon>Alteromonadales</taxon>
        <taxon>Shewanellaceae</taxon>
        <taxon>Shewanella</taxon>
    </lineage>
</organism>
<feature type="transmembrane region" description="Helical" evidence="11">
    <location>
        <begin position="184"/>
        <end position="209"/>
    </location>
</feature>
<dbReference type="GO" id="GO:0016020">
    <property type="term" value="C:membrane"/>
    <property type="evidence" value="ECO:0007669"/>
    <property type="project" value="UniProtKB-SubCell"/>
</dbReference>
<evidence type="ECO:0000259" key="13">
    <source>
        <dbReference type="PROSITE" id="PS50885"/>
    </source>
</evidence>
<keyword evidence="8 11" id="KW-1133">Transmembrane helix</keyword>
<comment type="subcellular location">
    <subcellularLocation>
        <location evidence="2">Membrane</location>
    </subcellularLocation>
</comment>
<dbReference type="OrthoDB" id="9804645at2"/>
<feature type="domain" description="HAMP" evidence="13">
    <location>
        <begin position="214"/>
        <end position="261"/>
    </location>
</feature>
<keyword evidence="5" id="KW-0808">Transferase</keyword>
<dbReference type="InterPro" id="IPR050428">
    <property type="entry name" value="TCS_sensor_his_kinase"/>
</dbReference>
<evidence type="ECO:0000256" key="3">
    <source>
        <dbReference type="ARBA" id="ARBA00012438"/>
    </source>
</evidence>
<dbReference type="PANTHER" id="PTHR45436">
    <property type="entry name" value="SENSOR HISTIDINE KINASE YKOH"/>
    <property type="match status" value="1"/>
</dbReference>
<comment type="caution">
    <text evidence="14">The sequence shown here is derived from an EMBL/GenBank/DDBJ whole genome shotgun (WGS) entry which is preliminary data.</text>
</comment>
<feature type="domain" description="Histidine kinase" evidence="12">
    <location>
        <begin position="269"/>
        <end position="469"/>
    </location>
</feature>
<dbReference type="PANTHER" id="PTHR45436:SF5">
    <property type="entry name" value="SENSOR HISTIDINE KINASE TRCS"/>
    <property type="match status" value="1"/>
</dbReference>
<evidence type="ECO:0000256" key="2">
    <source>
        <dbReference type="ARBA" id="ARBA00004370"/>
    </source>
</evidence>
<dbReference type="InterPro" id="IPR003594">
    <property type="entry name" value="HATPase_dom"/>
</dbReference>
<dbReference type="SUPFAM" id="SSF55874">
    <property type="entry name" value="ATPase domain of HSP90 chaperone/DNA topoisomerase II/histidine kinase"/>
    <property type="match status" value="1"/>
</dbReference>
<dbReference type="PROSITE" id="PS50109">
    <property type="entry name" value="HIS_KIN"/>
    <property type="match status" value="1"/>
</dbReference>
<sequence length="475" mass="54296">MRFKVFTQLHRSMIGQMLILWMIFIAATVYYLTIVPLQSIDLRPPDPTYYTVEKVRRELRDFMDAKFAGKTDAKEFHFSDDLKDLLKHNPDFRYYMIIGDEELGSGKPPIYYDKLHLDKLDAANKEFGNSVLCSYYMKAMDQPGNHGYVQYNFCNKQRYYLEFSGINKVEVPIPDNLWNFYKRMVLGASMNLLISAAGVIIITAIILLFNWRLMNKLAQVAYSFDPKNLNRKLPEKGLPHEVLPLVQAVNEMISQIDETQKQHNFFLSTAAHEMRTPLTVLRTRLEMLDDGPLKDKLINDLRRLIHLVNQLLRLMRIGGAKSLDKEIDLVQCCQRVVRERSMLAENAQVTLQFQPEVESYVIPGDEGLLEVAIANLVDNAVSFSEPHSCVDILLHRDGVLSVRDYGPGIPSDKVQSLFEPFAKFPPNRNGHGLGLAIVKAIASLHSAQVDAENMENGGAQFNIRFHSQFKQNPSQ</sequence>
<keyword evidence="9" id="KW-0902">Two-component regulatory system</keyword>
<keyword evidence="7 14" id="KW-0418">Kinase</keyword>
<dbReference type="PRINTS" id="PR00344">
    <property type="entry name" value="BCTRLSENSOR"/>
</dbReference>
<keyword evidence="6 11" id="KW-0812">Transmembrane</keyword>
<evidence type="ECO:0000256" key="4">
    <source>
        <dbReference type="ARBA" id="ARBA00022553"/>
    </source>
</evidence>
<evidence type="ECO:0000256" key="7">
    <source>
        <dbReference type="ARBA" id="ARBA00022777"/>
    </source>
</evidence>
<dbReference type="Pfam" id="PF02518">
    <property type="entry name" value="HATPase_c"/>
    <property type="match status" value="1"/>
</dbReference>
<evidence type="ECO:0000256" key="6">
    <source>
        <dbReference type="ARBA" id="ARBA00022692"/>
    </source>
</evidence>
<dbReference type="InterPro" id="IPR003660">
    <property type="entry name" value="HAMP_dom"/>
</dbReference>
<evidence type="ECO:0000313" key="15">
    <source>
        <dbReference type="Proteomes" id="UP000294832"/>
    </source>
</evidence>
<dbReference type="SMART" id="SM00388">
    <property type="entry name" value="HisKA"/>
    <property type="match status" value="1"/>
</dbReference>
<accession>A0A4R2FB67</accession>
<protein>
    <recommendedName>
        <fullName evidence="3">histidine kinase</fullName>
        <ecNumber evidence="3">2.7.13.3</ecNumber>
    </recommendedName>
</protein>
<reference evidence="14 15" key="1">
    <citation type="submission" date="2019-03" db="EMBL/GenBank/DDBJ databases">
        <title>Freshwater and sediment microbial communities from various areas in North America, analyzing microbe dynamics in response to fracking.</title>
        <authorList>
            <person name="Lamendella R."/>
        </authorList>
    </citation>
    <scope>NUCLEOTIDE SEQUENCE [LARGE SCALE GENOMIC DNA]</scope>
    <source>
        <strain evidence="14 15">74A</strain>
    </source>
</reference>
<dbReference type="PROSITE" id="PS50885">
    <property type="entry name" value="HAMP"/>
    <property type="match status" value="1"/>
</dbReference>
<keyword evidence="4" id="KW-0597">Phosphoprotein</keyword>
<feature type="transmembrane region" description="Helical" evidence="11">
    <location>
        <begin position="12"/>
        <end position="32"/>
    </location>
</feature>
<dbReference type="GO" id="GO:0000155">
    <property type="term" value="F:phosphorelay sensor kinase activity"/>
    <property type="evidence" value="ECO:0007669"/>
    <property type="project" value="InterPro"/>
</dbReference>
<dbReference type="SUPFAM" id="SSF47384">
    <property type="entry name" value="Homodimeric domain of signal transducing histidine kinase"/>
    <property type="match status" value="1"/>
</dbReference>
<comment type="catalytic activity">
    <reaction evidence="1">
        <text>ATP + protein L-histidine = ADP + protein N-phospho-L-histidine.</text>
        <dbReference type="EC" id="2.7.13.3"/>
    </reaction>
</comment>
<dbReference type="InterPro" id="IPR036097">
    <property type="entry name" value="HisK_dim/P_sf"/>
</dbReference>
<evidence type="ECO:0000256" key="8">
    <source>
        <dbReference type="ARBA" id="ARBA00022989"/>
    </source>
</evidence>
<evidence type="ECO:0000256" key="1">
    <source>
        <dbReference type="ARBA" id="ARBA00000085"/>
    </source>
</evidence>
<evidence type="ECO:0000313" key="14">
    <source>
        <dbReference type="EMBL" id="TCN82820.1"/>
    </source>
</evidence>
<dbReference type="InterPro" id="IPR005467">
    <property type="entry name" value="His_kinase_dom"/>
</dbReference>
<dbReference type="CDD" id="cd00082">
    <property type="entry name" value="HisKA"/>
    <property type="match status" value="1"/>
</dbReference>
<dbReference type="Pfam" id="PF00512">
    <property type="entry name" value="HisKA"/>
    <property type="match status" value="1"/>
</dbReference>
<gene>
    <name evidence="14" type="ORF">EDC91_11739</name>
</gene>
<evidence type="ECO:0000256" key="10">
    <source>
        <dbReference type="ARBA" id="ARBA00023136"/>
    </source>
</evidence>
<dbReference type="Proteomes" id="UP000294832">
    <property type="component" value="Unassembled WGS sequence"/>
</dbReference>
<evidence type="ECO:0000256" key="11">
    <source>
        <dbReference type="SAM" id="Phobius"/>
    </source>
</evidence>
<keyword evidence="15" id="KW-1185">Reference proteome</keyword>
<dbReference type="InterPro" id="IPR036890">
    <property type="entry name" value="HATPase_C_sf"/>
</dbReference>
<dbReference type="RefSeq" id="WP_133039340.1">
    <property type="nucleotide sequence ID" value="NZ_SLWF01000017.1"/>
</dbReference>